<evidence type="ECO:0000313" key="15">
    <source>
        <dbReference type="Proteomes" id="UP000183788"/>
    </source>
</evidence>
<dbReference type="InterPro" id="IPR000531">
    <property type="entry name" value="Beta-barrel_TonB"/>
</dbReference>
<dbReference type="EMBL" id="CP140154">
    <property type="protein sequence ID" value="WQG89694.1"/>
    <property type="molecule type" value="Genomic_DNA"/>
</dbReference>
<dbReference type="InterPro" id="IPR012910">
    <property type="entry name" value="Plug_dom"/>
</dbReference>
<keyword evidence="2 8" id="KW-0813">Transport</keyword>
<dbReference type="FunFam" id="2.170.130.10:FF:000008">
    <property type="entry name" value="SusC/RagA family TonB-linked outer membrane protein"/>
    <property type="match status" value="1"/>
</dbReference>
<dbReference type="RefSeq" id="WP_072357080.1">
    <property type="nucleotide sequence ID" value="NZ_CP139972.1"/>
</dbReference>
<dbReference type="Pfam" id="PF00593">
    <property type="entry name" value="TonB_dep_Rec_b-barrel"/>
    <property type="match status" value="1"/>
</dbReference>
<dbReference type="Pfam" id="PF13620">
    <property type="entry name" value="CarboxypepD_reg"/>
    <property type="match status" value="1"/>
</dbReference>
<evidence type="ECO:0000313" key="14">
    <source>
        <dbReference type="EMBL" id="WQG89694.1"/>
    </source>
</evidence>
<evidence type="ECO:0000313" key="13">
    <source>
        <dbReference type="EMBL" id="SFW17293.1"/>
    </source>
</evidence>
<keyword evidence="10" id="KW-0732">Signal</keyword>
<evidence type="ECO:0000259" key="12">
    <source>
        <dbReference type="Pfam" id="PF07715"/>
    </source>
</evidence>
<protein>
    <submittedName>
        <fullName evidence="14">TonB-dependent receptor</fullName>
    </submittedName>
    <submittedName>
        <fullName evidence="13">TonB-linked outer membrane protein, SusC/RagA family</fullName>
    </submittedName>
</protein>
<keyword evidence="14" id="KW-0675">Receptor</keyword>
<evidence type="ECO:0000256" key="10">
    <source>
        <dbReference type="SAM" id="SignalP"/>
    </source>
</evidence>
<keyword evidence="7 8" id="KW-0998">Cell outer membrane</keyword>
<dbReference type="InterPro" id="IPR036942">
    <property type="entry name" value="Beta-barrel_TonB_sf"/>
</dbReference>
<organism evidence="13 15">
    <name type="scientific">Chitinophaga sancti</name>
    <dbReference type="NCBI Taxonomy" id="1004"/>
    <lineage>
        <taxon>Bacteria</taxon>
        <taxon>Pseudomonadati</taxon>
        <taxon>Bacteroidota</taxon>
        <taxon>Chitinophagia</taxon>
        <taxon>Chitinophagales</taxon>
        <taxon>Chitinophagaceae</taxon>
        <taxon>Chitinophaga</taxon>
    </lineage>
</organism>
<evidence type="ECO:0000256" key="4">
    <source>
        <dbReference type="ARBA" id="ARBA00022692"/>
    </source>
</evidence>
<dbReference type="Gene3D" id="2.40.170.20">
    <property type="entry name" value="TonB-dependent receptor, beta-barrel domain"/>
    <property type="match status" value="1"/>
</dbReference>
<comment type="subcellular location">
    <subcellularLocation>
        <location evidence="1 8">Cell outer membrane</location>
        <topology evidence="1 8">Multi-pass membrane protein</topology>
    </subcellularLocation>
</comment>
<dbReference type="AlphaFoldDB" id="A0A1K1M2D6"/>
<dbReference type="OrthoDB" id="9768177at2"/>
<proteinExistence type="inferred from homology"/>
<dbReference type="Gene3D" id="2.60.40.1120">
    <property type="entry name" value="Carboxypeptidase-like, regulatory domain"/>
    <property type="match status" value="1"/>
</dbReference>
<name>A0A1K1M2D6_9BACT</name>
<dbReference type="EMBL" id="FPIZ01000001">
    <property type="protein sequence ID" value="SFW17293.1"/>
    <property type="molecule type" value="Genomic_DNA"/>
</dbReference>
<dbReference type="NCBIfam" id="TIGR04057">
    <property type="entry name" value="SusC_RagA_signa"/>
    <property type="match status" value="1"/>
</dbReference>
<dbReference type="InterPro" id="IPR037066">
    <property type="entry name" value="Plug_dom_sf"/>
</dbReference>
<evidence type="ECO:0000256" key="5">
    <source>
        <dbReference type="ARBA" id="ARBA00023077"/>
    </source>
</evidence>
<dbReference type="InterPro" id="IPR039426">
    <property type="entry name" value="TonB-dep_rcpt-like"/>
</dbReference>
<gene>
    <name evidence="13" type="ORF">SAMN05661012_00392</name>
    <name evidence="14" type="ORF">SR876_32695</name>
</gene>
<evidence type="ECO:0000256" key="6">
    <source>
        <dbReference type="ARBA" id="ARBA00023136"/>
    </source>
</evidence>
<reference evidence="14 16" key="2">
    <citation type="submission" date="2023-11" db="EMBL/GenBank/DDBJ databases">
        <title>MicrobeMod: A computational toolkit for identifying prokaryotic methylation and restriction-modification with nanopore sequencing.</title>
        <authorList>
            <person name="Crits-Christoph A."/>
            <person name="Kang S.C."/>
            <person name="Lee H."/>
            <person name="Ostrov N."/>
        </authorList>
    </citation>
    <scope>NUCLEOTIDE SEQUENCE [LARGE SCALE GENOMIC DNA]</scope>
    <source>
        <strain evidence="14 16">ATCC 23090</strain>
    </source>
</reference>
<reference evidence="13 15" key="1">
    <citation type="submission" date="2016-11" db="EMBL/GenBank/DDBJ databases">
        <authorList>
            <person name="Jaros S."/>
            <person name="Januszkiewicz K."/>
            <person name="Wedrychowicz H."/>
        </authorList>
    </citation>
    <scope>NUCLEOTIDE SEQUENCE [LARGE SCALE GENOMIC DNA]</scope>
    <source>
        <strain evidence="13 15">DSM 784</strain>
    </source>
</reference>
<dbReference type="Pfam" id="PF07715">
    <property type="entry name" value="Plug"/>
    <property type="match status" value="1"/>
</dbReference>
<keyword evidence="16" id="KW-1185">Reference proteome</keyword>
<dbReference type="InterPro" id="IPR008969">
    <property type="entry name" value="CarboxyPept-like_regulatory"/>
</dbReference>
<sequence length="1075" mass="116753">MKSKQPWTRASMIALIFLPLWTFAQTQMSDVKGIVHSEDSHPVIGATVVIRNTQNNFTTGAKTDTAGIFNMRVPAGGPYLFSISSIGFEPKTYSGYALRAGTTFNLDVSLKAAVGSLDQVVVVGYGTQRKSNLTGAVASLNTENLQQRPVTRVDQALIGQMAGVAVKQTTGTPGKAFSVQVRGAASISAGNEPLYVIDGFPLSTAAPGSSGSFGNGNPMDNINPDDIESIQVLKDAASSAIYGSRGGNGVVLITTKRGKTGKAEISFNANAGYSKAVKKLDVLSGKEWIDRATEMINRQWINSGANRTATQTNAERRTLLGLPATGIDINYMTDDRWTQAGYGGLKFIDWQDEAFRQASLQNYQLSARGGTGVLNYFLSGNYTKTEGLVKKTDYTLYSIRANFEVKANDRLKLGLNINPSYSITNDPGVEGKDNILHQLVSATPVQLFDAQNVNVFTYDRYPWAVSNNSPLAKLLNFTGATKRFRTLTSVYGDYEILKGLHFKTTVNLDNTDNTSKTYQPNAVTVSSYSTRLASPNAGTFGSLTQYRRQTFVNENTLNYNHNFGKTHDVSLLAGFSYNSDYLYANLQRSSGGFNYSNITTLNGAVAITGNSTETQNKLLSFFGRAQYAYKGKYLLSASLRRDGSSRFGNNTKWALFPAASIGWNIMDESFMHHLTALSNLKLRVSYGETGNYNIGDYASIALLSAANASLNNTSVAGQTQGSIVNPDLTWEKSQTIDGGIDFGFFNNRISGAIDYYNKVTSSLLLNVPILATTGFQTYLSNAGRVRNTGWEFELNAKVISTKDFSWSLNGNLTLTKNKLVALPNGQKQIVIPSSLGDAAVHSILKVGEPIYSIYVLKRIGVLSQEDINKGVPLYTSETAGDPRYYDANGDGVINSSDRVIVGKPGPDRIWGITSTFQYHNFDLACLVQGQSGGSIYSLLGRAINRVGMSSLENTLGIMRDRWRSAEAPGNGITSKAVTSTTYIASTDWLYSSNYWRVRSITLGYNLGKALKTKQVSAARIYITAENYFGHDRYYGGFNPEAANTDVSGSTSFPEAGDYGGLPLPKSLILGLNITF</sequence>
<dbReference type="Proteomes" id="UP000183788">
    <property type="component" value="Unassembled WGS sequence"/>
</dbReference>
<keyword evidence="3 8" id="KW-1134">Transmembrane beta strand</keyword>
<feature type="signal peptide" evidence="10">
    <location>
        <begin position="1"/>
        <end position="24"/>
    </location>
</feature>
<dbReference type="InterPro" id="IPR023997">
    <property type="entry name" value="TonB-dep_OMP_SusC/RagA_CS"/>
</dbReference>
<keyword evidence="4 8" id="KW-0812">Transmembrane</keyword>
<dbReference type="PROSITE" id="PS52016">
    <property type="entry name" value="TONB_DEPENDENT_REC_3"/>
    <property type="match status" value="1"/>
</dbReference>
<evidence type="ECO:0000313" key="16">
    <source>
        <dbReference type="Proteomes" id="UP001326715"/>
    </source>
</evidence>
<feature type="chain" id="PRO_5012814662" evidence="10">
    <location>
        <begin position="25"/>
        <end position="1075"/>
    </location>
</feature>
<dbReference type="STRING" id="1004.SAMN05661012_00392"/>
<evidence type="ECO:0000256" key="3">
    <source>
        <dbReference type="ARBA" id="ARBA00022452"/>
    </source>
</evidence>
<dbReference type="InterPro" id="IPR023996">
    <property type="entry name" value="TonB-dep_OMP_SusC/RagA"/>
</dbReference>
<feature type="domain" description="TonB-dependent receptor plug" evidence="12">
    <location>
        <begin position="130"/>
        <end position="250"/>
    </location>
</feature>
<evidence type="ECO:0000256" key="2">
    <source>
        <dbReference type="ARBA" id="ARBA00022448"/>
    </source>
</evidence>
<evidence type="ECO:0000256" key="1">
    <source>
        <dbReference type="ARBA" id="ARBA00004571"/>
    </source>
</evidence>
<evidence type="ECO:0000256" key="9">
    <source>
        <dbReference type="RuleBase" id="RU003357"/>
    </source>
</evidence>
<feature type="domain" description="TonB-dependent receptor-like beta-barrel" evidence="11">
    <location>
        <begin position="453"/>
        <end position="817"/>
    </location>
</feature>
<dbReference type="Gene3D" id="2.170.130.10">
    <property type="entry name" value="TonB-dependent receptor, plug domain"/>
    <property type="match status" value="1"/>
</dbReference>
<comment type="similarity">
    <text evidence="8 9">Belongs to the TonB-dependent receptor family.</text>
</comment>
<dbReference type="SUPFAM" id="SSF56935">
    <property type="entry name" value="Porins"/>
    <property type="match status" value="1"/>
</dbReference>
<dbReference type="Proteomes" id="UP001326715">
    <property type="component" value="Chromosome"/>
</dbReference>
<evidence type="ECO:0000259" key="11">
    <source>
        <dbReference type="Pfam" id="PF00593"/>
    </source>
</evidence>
<dbReference type="NCBIfam" id="TIGR04056">
    <property type="entry name" value="OMP_RagA_SusC"/>
    <property type="match status" value="1"/>
</dbReference>
<dbReference type="SUPFAM" id="SSF49464">
    <property type="entry name" value="Carboxypeptidase regulatory domain-like"/>
    <property type="match status" value="1"/>
</dbReference>
<dbReference type="GO" id="GO:0009279">
    <property type="term" value="C:cell outer membrane"/>
    <property type="evidence" value="ECO:0007669"/>
    <property type="project" value="UniProtKB-SubCell"/>
</dbReference>
<evidence type="ECO:0000256" key="8">
    <source>
        <dbReference type="PROSITE-ProRule" id="PRU01360"/>
    </source>
</evidence>
<accession>A0A1K1M2D6</accession>
<keyword evidence="6 8" id="KW-0472">Membrane</keyword>
<keyword evidence="5 9" id="KW-0798">TonB box</keyword>
<evidence type="ECO:0000256" key="7">
    <source>
        <dbReference type="ARBA" id="ARBA00023237"/>
    </source>
</evidence>